<gene>
    <name evidence="2" type="ORF">UJA718_LOCUS29790</name>
</gene>
<feature type="non-terminal residue" evidence="2">
    <location>
        <position position="1"/>
    </location>
</feature>
<dbReference type="AlphaFoldDB" id="A0A820Z8V2"/>
<keyword evidence="3" id="KW-1185">Reference proteome</keyword>
<evidence type="ECO:0000313" key="3">
    <source>
        <dbReference type="Proteomes" id="UP000663873"/>
    </source>
</evidence>
<organism evidence="2 3">
    <name type="scientific">Rotaria socialis</name>
    <dbReference type="NCBI Taxonomy" id="392032"/>
    <lineage>
        <taxon>Eukaryota</taxon>
        <taxon>Metazoa</taxon>
        <taxon>Spiralia</taxon>
        <taxon>Gnathifera</taxon>
        <taxon>Rotifera</taxon>
        <taxon>Eurotatoria</taxon>
        <taxon>Bdelloidea</taxon>
        <taxon>Philodinida</taxon>
        <taxon>Philodinidae</taxon>
        <taxon>Rotaria</taxon>
    </lineage>
</organism>
<dbReference type="EMBL" id="CAJOBP010009808">
    <property type="protein sequence ID" value="CAF4558154.1"/>
    <property type="molecule type" value="Genomic_DNA"/>
</dbReference>
<feature type="region of interest" description="Disordered" evidence="1">
    <location>
        <begin position="1"/>
        <end position="32"/>
    </location>
</feature>
<proteinExistence type="predicted"/>
<evidence type="ECO:0000313" key="2">
    <source>
        <dbReference type="EMBL" id="CAF4558154.1"/>
    </source>
</evidence>
<protein>
    <submittedName>
        <fullName evidence="2">Uncharacterized protein</fullName>
    </submittedName>
</protein>
<reference evidence="2" key="1">
    <citation type="submission" date="2021-02" db="EMBL/GenBank/DDBJ databases">
        <authorList>
            <person name="Nowell W R."/>
        </authorList>
    </citation>
    <scope>NUCLEOTIDE SEQUENCE</scope>
</reference>
<name>A0A820Z8V2_9BILA</name>
<comment type="caution">
    <text evidence="2">The sequence shown here is derived from an EMBL/GenBank/DDBJ whole genome shotgun (WGS) entry which is preliminary data.</text>
</comment>
<evidence type="ECO:0000256" key="1">
    <source>
        <dbReference type="SAM" id="MobiDB-lite"/>
    </source>
</evidence>
<feature type="compositionally biased region" description="Gly residues" evidence="1">
    <location>
        <begin position="1"/>
        <end position="17"/>
    </location>
</feature>
<dbReference type="Proteomes" id="UP000663873">
    <property type="component" value="Unassembled WGS sequence"/>
</dbReference>
<accession>A0A820Z8V2</accession>
<sequence>GGGAGGAGGPGGPGGPGDVPPHSSQGHDDDSL</sequence>